<sequence length="195" mass="21667">MRRPFLTDPSQLASVEGQQYLLLRPAGPVSASYRAMQAELLGVAPDGVTHPHTEHITLRAFSEPRRREEVTDLVRGWAARQHPIDIVADAVDAFPAPWQIVILRLARTPSLVAAYATLTSALDCSGLRRLDELALDDWVFHLSLVYGKTLDAATWAELDSAARRELADRPHCTATEAEFVWYEDGQENVEVIPLG</sequence>
<comment type="caution">
    <text evidence="1">The sequence shown here is derived from an EMBL/GenBank/DDBJ whole genome shotgun (WGS) entry which is preliminary data.</text>
</comment>
<keyword evidence="2" id="KW-1185">Reference proteome</keyword>
<dbReference type="RefSeq" id="WP_338402199.1">
    <property type="nucleotide sequence ID" value="NZ_BAAAPG010000001.1"/>
</dbReference>
<dbReference type="SUPFAM" id="SSF55144">
    <property type="entry name" value="LigT-like"/>
    <property type="match status" value="1"/>
</dbReference>
<accession>A0A7W9FBH1</accession>
<gene>
    <name evidence="1" type="ORF">HD600_001803</name>
</gene>
<protein>
    <recommendedName>
        <fullName evidence="3">2'-5' RNA ligase superfamily protein</fullName>
    </recommendedName>
</protein>
<dbReference type="Gene3D" id="3.90.1140.10">
    <property type="entry name" value="Cyclic phosphodiesterase"/>
    <property type="match status" value="1"/>
</dbReference>
<name>A0A7W9FBH1_9MICO</name>
<evidence type="ECO:0008006" key="3">
    <source>
        <dbReference type="Google" id="ProtNLM"/>
    </source>
</evidence>
<evidence type="ECO:0000313" key="1">
    <source>
        <dbReference type="EMBL" id="MBB5743306.1"/>
    </source>
</evidence>
<dbReference type="AlphaFoldDB" id="A0A7W9FBH1"/>
<proteinExistence type="predicted"/>
<dbReference type="Pfam" id="PF13563">
    <property type="entry name" value="2_5_RNA_ligase2"/>
    <property type="match status" value="1"/>
</dbReference>
<organism evidence="1 2">
    <name type="scientific">Microbacterium ginsengiterrae</name>
    <dbReference type="NCBI Taxonomy" id="546115"/>
    <lineage>
        <taxon>Bacteria</taxon>
        <taxon>Bacillati</taxon>
        <taxon>Actinomycetota</taxon>
        <taxon>Actinomycetes</taxon>
        <taxon>Micrococcales</taxon>
        <taxon>Microbacteriaceae</taxon>
        <taxon>Microbacterium</taxon>
    </lineage>
</organism>
<dbReference type="InterPro" id="IPR009097">
    <property type="entry name" value="Cyclic_Pdiesterase"/>
</dbReference>
<evidence type="ECO:0000313" key="2">
    <source>
        <dbReference type="Proteomes" id="UP000517712"/>
    </source>
</evidence>
<dbReference type="Proteomes" id="UP000517712">
    <property type="component" value="Unassembled WGS sequence"/>
</dbReference>
<dbReference type="EMBL" id="JACHMU010000001">
    <property type="protein sequence ID" value="MBB5743306.1"/>
    <property type="molecule type" value="Genomic_DNA"/>
</dbReference>
<reference evidence="1 2" key="1">
    <citation type="submission" date="2020-08" db="EMBL/GenBank/DDBJ databases">
        <title>Sequencing the genomes of 1000 actinobacteria strains.</title>
        <authorList>
            <person name="Klenk H.-P."/>
        </authorList>
    </citation>
    <scope>NUCLEOTIDE SEQUENCE [LARGE SCALE GENOMIC DNA]</scope>
    <source>
        <strain evidence="1 2">DSM 24823</strain>
    </source>
</reference>